<comment type="caution">
    <text evidence="2">The sequence shown here is derived from an EMBL/GenBank/DDBJ whole genome shotgun (WGS) entry which is preliminary data.</text>
</comment>
<gene>
    <name evidence="2" type="ORF">NDU88_003725</name>
</gene>
<feature type="compositionally biased region" description="Basic and acidic residues" evidence="1">
    <location>
        <begin position="86"/>
        <end position="100"/>
    </location>
</feature>
<dbReference type="Proteomes" id="UP001066276">
    <property type="component" value="Chromosome 4_2"/>
</dbReference>
<feature type="region of interest" description="Disordered" evidence="1">
    <location>
        <begin position="35"/>
        <end position="100"/>
    </location>
</feature>
<feature type="compositionally biased region" description="Basic residues" evidence="1">
    <location>
        <begin position="39"/>
        <end position="48"/>
    </location>
</feature>
<name>A0AAV7SGT1_PLEWA</name>
<proteinExistence type="predicted"/>
<reference evidence="2" key="1">
    <citation type="journal article" date="2022" name="bioRxiv">
        <title>Sequencing and chromosome-scale assembly of the giantPleurodeles waltlgenome.</title>
        <authorList>
            <person name="Brown T."/>
            <person name="Elewa A."/>
            <person name="Iarovenko S."/>
            <person name="Subramanian E."/>
            <person name="Araus A.J."/>
            <person name="Petzold A."/>
            <person name="Susuki M."/>
            <person name="Suzuki K.-i.T."/>
            <person name="Hayashi T."/>
            <person name="Toyoda A."/>
            <person name="Oliveira C."/>
            <person name="Osipova E."/>
            <person name="Leigh N.D."/>
            <person name="Simon A."/>
            <person name="Yun M.H."/>
        </authorList>
    </citation>
    <scope>NUCLEOTIDE SEQUENCE</scope>
    <source>
        <strain evidence="2">20211129_DDA</strain>
        <tissue evidence="2">Liver</tissue>
    </source>
</reference>
<dbReference type="AlphaFoldDB" id="A0AAV7SGT1"/>
<sequence length="100" mass="11275">MVGGTVHFCQDLEEAWTLLEQYTFGTFGSQREEAVTAQCRKRRRKSRNHAGQSRLAKPMPTQSEEGKQLEIRAAASLTEAEVSDAEGERKDQDHDSPVRL</sequence>
<evidence type="ECO:0000313" key="2">
    <source>
        <dbReference type="EMBL" id="KAJ1163264.1"/>
    </source>
</evidence>
<protein>
    <submittedName>
        <fullName evidence="2">Uncharacterized protein</fullName>
    </submittedName>
</protein>
<evidence type="ECO:0000313" key="3">
    <source>
        <dbReference type="Proteomes" id="UP001066276"/>
    </source>
</evidence>
<evidence type="ECO:0000256" key="1">
    <source>
        <dbReference type="SAM" id="MobiDB-lite"/>
    </source>
</evidence>
<organism evidence="2 3">
    <name type="scientific">Pleurodeles waltl</name>
    <name type="common">Iberian ribbed newt</name>
    <dbReference type="NCBI Taxonomy" id="8319"/>
    <lineage>
        <taxon>Eukaryota</taxon>
        <taxon>Metazoa</taxon>
        <taxon>Chordata</taxon>
        <taxon>Craniata</taxon>
        <taxon>Vertebrata</taxon>
        <taxon>Euteleostomi</taxon>
        <taxon>Amphibia</taxon>
        <taxon>Batrachia</taxon>
        <taxon>Caudata</taxon>
        <taxon>Salamandroidea</taxon>
        <taxon>Salamandridae</taxon>
        <taxon>Pleurodelinae</taxon>
        <taxon>Pleurodeles</taxon>
    </lineage>
</organism>
<dbReference type="EMBL" id="JANPWB010000008">
    <property type="protein sequence ID" value="KAJ1163264.1"/>
    <property type="molecule type" value="Genomic_DNA"/>
</dbReference>
<accession>A0AAV7SGT1</accession>
<keyword evidence="3" id="KW-1185">Reference proteome</keyword>